<dbReference type="EMBL" id="MCFD01000015">
    <property type="protein sequence ID" value="ORX66463.1"/>
    <property type="molecule type" value="Genomic_DNA"/>
</dbReference>
<feature type="signal peptide" evidence="1">
    <location>
        <begin position="1"/>
        <end position="19"/>
    </location>
</feature>
<dbReference type="OrthoDB" id="76114at2759"/>
<reference evidence="2 4" key="1">
    <citation type="submission" date="2016-07" db="EMBL/GenBank/DDBJ databases">
        <title>Pervasive Adenine N6-methylation of Active Genes in Fungi.</title>
        <authorList>
            <consortium name="DOE Joint Genome Institute"/>
            <person name="Mondo S.J."/>
            <person name="Dannebaum R.O."/>
            <person name="Kuo R.C."/>
            <person name="Labutti K."/>
            <person name="Haridas S."/>
            <person name="Kuo A."/>
            <person name="Salamov A."/>
            <person name="Ahrendt S.R."/>
            <person name="Lipzen A."/>
            <person name="Sullivan W."/>
            <person name="Andreopoulos W.B."/>
            <person name="Clum A."/>
            <person name="Lindquist E."/>
            <person name="Daum C."/>
            <person name="Ramamoorthy G.K."/>
            <person name="Gryganskyi A."/>
            <person name="Culley D."/>
            <person name="Magnuson J.K."/>
            <person name="James T.Y."/>
            <person name="O'Malley M.A."/>
            <person name="Stajich J.E."/>
            <person name="Spatafora J.W."/>
            <person name="Visel A."/>
            <person name="Grigoriev I.V."/>
        </authorList>
    </citation>
    <scope>NUCLEOTIDE SEQUENCE [LARGE SCALE GENOMIC DNA]</scope>
    <source>
        <strain evidence="2 4">ATCC 12442</strain>
    </source>
</reference>
<dbReference type="GO" id="GO:0016977">
    <property type="term" value="F:chitosanase activity"/>
    <property type="evidence" value="ECO:0007669"/>
    <property type="project" value="InterPro"/>
</dbReference>
<name>A0A1Y1VYY4_9FUNG</name>
<dbReference type="InterPro" id="IPR023099">
    <property type="entry name" value="Glyco_hydro_46_N"/>
</dbReference>
<dbReference type="SUPFAM" id="SSF53955">
    <property type="entry name" value="Lysozyme-like"/>
    <property type="match status" value="1"/>
</dbReference>
<dbReference type="InterPro" id="IPR000400">
    <property type="entry name" value="Glyco_hydro_46"/>
</dbReference>
<evidence type="ECO:0000313" key="3">
    <source>
        <dbReference type="EMBL" id="ORX66482.1"/>
    </source>
</evidence>
<organism evidence="2 4">
    <name type="scientific">Linderina pennispora</name>
    <dbReference type="NCBI Taxonomy" id="61395"/>
    <lineage>
        <taxon>Eukaryota</taxon>
        <taxon>Fungi</taxon>
        <taxon>Fungi incertae sedis</taxon>
        <taxon>Zoopagomycota</taxon>
        <taxon>Kickxellomycotina</taxon>
        <taxon>Kickxellomycetes</taxon>
        <taxon>Kickxellales</taxon>
        <taxon>Kickxellaceae</taxon>
        <taxon>Linderina</taxon>
    </lineage>
</organism>
<dbReference type="PROSITE" id="PS51257">
    <property type="entry name" value="PROKAR_LIPOPROTEIN"/>
    <property type="match status" value="1"/>
</dbReference>
<evidence type="ECO:0000313" key="4">
    <source>
        <dbReference type="Proteomes" id="UP000193922"/>
    </source>
</evidence>
<dbReference type="EMBL" id="MCFD01000015">
    <property type="protein sequence ID" value="ORX66482.1"/>
    <property type="molecule type" value="Genomic_DNA"/>
</dbReference>
<dbReference type="Proteomes" id="UP000193922">
    <property type="component" value="Unassembled WGS sequence"/>
</dbReference>
<feature type="non-terminal residue" evidence="2">
    <location>
        <position position="1"/>
    </location>
</feature>
<feature type="chain" id="PRO_5011907600" evidence="1">
    <location>
        <begin position="20"/>
        <end position="274"/>
    </location>
</feature>
<dbReference type="RefSeq" id="XP_040740451.1">
    <property type="nucleotide sequence ID" value="XM_040888527.1"/>
</dbReference>
<dbReference type="GO" id="GO:0005975">
    <property type="term" value="P:carbohydrate metabolic process"/>
    <property type="evidence" value="ECO:0007669"/>
    <property type="project" value="InterPro"/>
</dbReference>
<evidence type="ECO:0000313" key="2">
    <source>
        <dbReference type="EMBL" id="ORX66463.1"/>
    </source>
</evidence>
<accession>A0A1Y1VYY4</accession>
<dbReference type="CDD" id="cd00978">
    <property type="entry name" value="chitosanase_GH46"/>
    <property type="match status" value="1"/>
</dbReference>
<dbReference type="GeneID" id="63805175"/>
<sequence length="274" mass="29918">MKFTATALGLLATIATTNAAMSACSKKIALGLTNIYENGDTAFHYDYCENLKDGRGYTAGIAGFCTGTSDAWVVLQEYHKMTGGKDAFSKYDAVMKKLDQSNSGSVSGLDGYCSVWGKLGKSDAKFRAAQDKVRDEMYFDPSQKLADKLGAQLDVTRAQLYDTTIQHGDGSDPDSVGALIKKTSASFKADAKGSSGSTLKINGHNVDEIVWLTKFLQVRMDDLKNPHNKETQEEWADSITRVKSYQYVVAQKQYKWGSSIKALDNDGKTTTVKC</sequence>
<dbReference type="AlphaFoldDB" id="A0A1Y1VYY4"/>
<dbReference type="InterPro" id="IPR023346">
    <property type="entry name" value="Lysozyme-like_dom_sf"/>
</dbReference>
<gene>
    <name evidence="2" type="ORF">DL89DRAFT_270008</name>
    <name evidence="3" type="ORF">DL89DRAFT_270018</name>
</gene>
<protein>
    <submittedName>
        <fullName evidence="2">Chitosanase</fullName>
    </submittedName>
</protein>
<keyword evidence="4" id="KW-1185">Reference proteome</keyword>
<proteinExistence type="predicted"/>
<dbReference type="Gene3D" id="1.20.141.10">
    <property type="entry name" value="Chitosanase, subunit A, domain 1"/>
    <property type="match status" value="1"/>
</dbReference>
<evidence type="ECO:0000256" key="1">
    <source>
        <dbReference type="SAM" id="SignalP"/>
    </source>
</evidence>
<comment type="caution">
    <text evidence="2">The sequence shown here is derived from an EMBL/GenBank/DDBJ whole genome shotgun (WGS) entry which is preliminary data.</text>
</comment>
<keyword evidence="1" id="KW-0732">Signal</keyword>
<dbReference type="Gene3D" id="3.30.386.10">
    <property type="entry name" value="Chitosanase, subunit A, domain 2"/>
    <property type="match status" value="1"/>
</dbReference>
<dbReference type="GO" id="GO:0005576">
    <property type="term" value="C:extracellular region"/>
    <property type="evidence" value="ECO:0007669"/>
    <property type="project" value="InterPro"/>
</dbReference>
<dbReference type="Pfam" id="PF01374">
    <property type="entry name" value="Glyco_hydro_46"/>
    <property type="match status" value="1"/>
</dbReference>